<gene>
    <name evidence="2" type="ORF">N7G274_000527</name>
</gene>
<protein>
    <recommendedName>
        <fullName evidence="1">CSD domain-containing protein</fullName>
    </recommendedName>
</protein>
<dbReference type="Gene3D" id="2.40.50.140">
    <property type="entry name" value="Nucleic acid-binding proteins"/>
    <property type="match status" value="1"/>
</dbReference>
<accession>A0ABR4ATM9</accession>
<keyword evidence="3" id="KW-1185">Reference proteome</keyword>
<evidence type="ECO:0000313" key="3">
    <source>
        <dbReference type="Proteomes" id="UP001590950"/>
    </source>
</evidence>
<dbReference type="EMBL" id="JBEFKJ010000001">
    <property type="protein sequence ID" value="KAL2048615.1"/>
    <property type="molecule type" value="Genomic_DNA"/>
</dbReference>
<feature type="domain" description="CSD" evidence="1">
    <location>
        <begin position="5"/>
        <end position="65"/>
    </location>
</feature>
<evidence type="ECO:0000259" key="1">
    <source>
        <dbReference type="PROSITE" id="PS51857"/>
    </source>
</evidence>
<dbReference type="PROSITE" id="PS51857">
    <property type="entry name" value="CSD_2"/>
    <property type="match status" value="1"/>
</dbReference>
<name>A0ABR4ATM9_9LECA</name>
<proteinExistence type="predicted"/>
<evidence type="ECO:0000313" key="2">
    <source>
        <dbReference type="EMBL" id="KAL2048615.1"/>
    </source>
</evidence>
<sequence>MSSSRQFGTIKLWNEDPGNGRIIPQDGGPDLTVVLADIESEQHPLAGSAVKFTKDGQHRAVEVEVVAEVNIKEPRISGYTSSSSSMLTPTGKIFISTVLTPEVMNN</sequence>
<dbReference type="InterPro" id="IPR002059">
    <property type="entry name" value="CSP_DNA-bd"/>
</dbReference>
<dbReference type="Proteomes" id="UP001590950">
    <property type="component" value="Unassembled WGS sequence"/>
</dbReference>
<dbReference type="InterPro" id="IPR012340">
    <property type="entry name" value="NA-bd_OB-fold"/>
</dbReference>
<reference evidence="2 3" key="1">
    <citation type="submission" date="2024-09" db="EMBL/GenBank/DDBJ databases">
        <title>Rethinking Asexuality: The Enigmatic Case of Functional Sexual Genes in Lepraria (Stereocaulaceae).</title>
        <authorList>
            <person name="Doellman M."/>
            <person name="Sun Y."/>
            <person name="Barcenas-Pena A."/>
            <person name="Lumbsch H.T."/>
            <person name="Grewe F."/>
        </authorList>
    </citation>
    <scope>NUCLEOTIDE SEQUENCE [LARGE SCALE GENOMIC DNA]</scope>
    <source>
        <strain evidence="2 3">Mercado 3170</strain>
    </source>
</reference>
<comment type="caution">
    <text evidence="2">The sequence shown here is derived from an EMBL/GenBank/DDBJ whole genome shotgun (WGS) entry which is preliminary data.</text>
</comment>
<organism evidence="2 3">
    <name type="scientific">Stereocaulon virgatum</name>
    <dbReference type="NCBI Taxonomy" id="373712"/>
    <lineage>
        <taxon>Eukaryota</taxon>
        <taxon>Fungi</taxon>
        <taxon>Dikarya</taxon>
        <taxon>Ascomycota</taxon>
        <taxon>Pezizomycotina</taxon>
        <taxon>Lecanoromycetes</taxon>
        <taxon>OSLEUM clade</taxon>
        <taxon>Lecanoromycetidae</taxon>
        <taxon>Lecanorales</taxon>
        <taxon>Lecanorineae</taxon>
        <taxon>Stereocaulaceae</taxon>
        <taxon>Stereocaulon</taxon>
    </lineage>
</organism>